<keyword evidence="2" id="KW-1185">Reference proteome</keyword>
<reference evidence="1 2" key="1">
    <citation type="journal article" date="2013" name="Genome Announc.">
        <title>Draft Genome Sequence of the Aeromonas diversa Type Strain.</title>
        <authorList>
            <person name="Farfan M."/>
            <person name="Spataro N."/>
            <person name="Sanglas A."/>
            <person name="Albarral V."/>
            <person name="Loren J.G."/>
            <person name="Bosch E."/>
            <person name="Fuste M.C."/>
        </authorList>
    </citation>
    <scope>NUCLEOTIDE SEQUENCE [LARGE SCALE GENOMIC DNA]</scope>
    <source>
        <strain evidence="1 2">2478-85</strain>
    </source>
</reference>
<evidence type="ECO:0008006" key="3">
    <source>
        <dbReference type="Google" id="ProtNLM"/>
    </source>
</evidence>
<dbReference type="eggNOG" id="COG3895">
    <property type="taxonomic scope" value="Bacteria"/>
</dbReference>
<evidence type="ECO:0000313" key="2">
    <source>
        <dbReference type="Proteomes" id="UP000023775"/>
    </source>
</evidence>
<dbReference type="SUPFAM" id="SSF141488">
    <property type="entry name" value="YdhA-like"/>
    <property type="match status" value="1"/>
</dbReference>
<sequence length="131" mass="14677">MKRVMMLLPVMGLAACSSPQPTQYEQVQYQCGEQALAIAFDRQAQTAQFEQGDVWYKLLWAESSEQQGDYYRFGLTELWVKDKQATLAQQGATVLACSSQPAEAGMDHMKDMGDMNNMEHMDPADKAESAQ</sequence>
<dbReference type="PROSITE" id="PS51257">
    <property type="entry name" value="PROKAR_LIPOPROTEIN"/>
    <property type="match status" value="1"/>
</dbReference>
<gene>
    <name evidence="1" type="ORF">G114_01524</name>
</gene>
<dbReference type="Proteomes" id="UP000023775">
    <property type="component" value="Unassembled WGS sequence"/>
</dbReference>
<organism evidence="1 2">
    <name type="scientific">Aeromonas diversa CDC 2478-85</name>
    <dbReference type="NCBI Taxonomy" id="1268237"/>
    <lineage>
        <taxon>Bacteria</taxon>
        <taxon>Pseudomonadati</taxon>
        <taxon>Pseudomonadota</taxon>
        <taxon>Gammaproteobacteria</taxon>
        <taxon>Aeromonadales</taxon>
        <taxon>Aeromonadaceae</taxon>
        <taxon>Aeromonas</taxon>
    </lineage>
</organism>
<protein>
    <recommendedName>
        <fullName evidence="3">Lipoprotein</fullName>
    </recommendedName>
</protein>
<name>N9VQ99_9GAMM</name>
<accession>N9VQ99</accession>
<evidence type="ECO:0000313" key="1">
    <source>
        <dbReference type="EMBL" id="ENY73693.1"/>
    </source>
</evidence>
<dbReference type="RefSeq" id="WP_005346343.1">
    <property type="nucleotide sequence ID" value="NZ_APVG01000002.1"/>
</dbReference>
<proteinExistence type="predicted"/>
<dbReference type="PATRIC" id="fig|1268237.3.peg.303"/>
<dbReference type="Gene3D" id="2.40.128.200">
    <property type="match status" value="1"/>
</dbReference>
<dbReference type="EMBL" id="APVG01000002">
    <property type="protein sequence ID" value="ENY73693.1"/>
    <property type="molecule type" value="Genomic_DNA"/>
</dbReference>
<dbReference type="AlphaFoldDB" id="N9VQ99"/>
<dbReference type="InterPro" id="IPR036328">
    <property type="entry name" value="MliC_sf"/>
</dbReference>
<comment type="caution">
    <text evidence="1">The sequence shown here is derived from an EMBL/GenBank/DDBJ whole genome shotgun (WGS) entry which is preliminary data.</text>
</comment>